<evidence type="ECO:0000259" key="4">
    <source>
        <dbReference type="Pfam" id="PF00933"/>
    </source>
</evidence>
<dbReference type="SUPFAM" id="SSF51445">
    <property type="entry name" value="(Trans)glycosidases"/>
    <property type="match status" value="1"/>
</dbReference>
<dbReference type="EMBL" id="JBBUTG010000018">
    <property type="protein sequence ID" value="MEK8033625.1"/>
    <property type="molecule type" value="Genomic_DNA"/>
</dbReference>
<dbReference type="Proteomes" id="UP001371218">
    <property type="component" value="Unassembled WGS sequence"/>
</dbReference>
<organism evidence="5 6">
    <name type="scientific">Ideonella lacteola</name>
    <dbReference type="NCBI Taxonomy" id="2984193"/>
    <lineage>
        <taxon>Bacteria</taxon>
        <taxon>Pseudomonadati</taxon>
        <taxon>Pseudomonadota</taxon>
        <taxon>Betaproteobacteria</taxon>
        <taxon>Burkholderiales</taxon>
        <taxon>Sphaerotilaceae</taxon>
        <taxon>Ideonella</taxon>
    </lineage>
</organism>
<sequence>MQTLQPGHLVMVDIEGKTLSAETAAFLREHHIRAVCLFRKNLGTEDEVRRLVSDLREVLGPQALIGIDQEGGSVARATFLPQAPAAMALGAIENTAEAEMAAREIGAAVARGLRGLGINWNFAPVLDVNNNPANPVIAERSFGADPHRVARLAGAWMAGSLAEGVACCVKHFPGHGDTHVDSHHALPTVDKSLDELEALELIPFRALKDDAPALMTAHIVYPQLDTEHPATLSRRVLTGLLREAIGYRGVVISDALMMKAIYDRYGHARGAVMTLAAGADMALAQGTLADQRAAIEAVGAAIHDGRLDPAAMQASRLRLDSLARRFPAGAVAYPADRRADDDVVMHAAWARGLCALGGATPPGRDTPLRVLTQARVDTDGVSEAGLAAEEVEALFAGHRDIELLCVPDLPQFDPSTLPRDGRRTVLVSNHRRRYGAAMAGWRPDLHLSLWNPFQVADIAAPAVVTWGYADGALAALRAWLEGQAGATGVAPVPLAPHA</sequence>
<dbReference type="Pfam" id="PF00933">
    <property type="entry name" value="Glyco_hydro_3"/>
    <property type="match status" value="1"/>
</dbReference>
<name>A0ABU9BUI0_9BURK</name>
<evidence type="ECO:0000256" key="1">
    <source>
        <dbReference type="ARBA" id="ARBA00005336"/>
    </source>
</evidence>
<comment type="caution">
    <text evidence="5">The sequence shown here is derived from an EMBL/GenBank/DDBJ whole genome shotgun (WGS) entry which is preliminary data.</text>
</comment>
<dbReference type="GO" id="GO:0004563">
    <property type="term" value="F:beta-N-acetylhexosaminidase activity"/>
    <property type="evidence" value="ECO:0007669"/>
    <property type="project" value="UniProtKB-EC"/>
</dbReference>
<dbReference type="InterPro" id="IPR017853">
    <property type="entry name" value="GH"/>
</dbReference>
<evidence type="ECO:0000256" key="2">
    <source>
        <dbReference type="ARBA" id="ARBA00022801"/>
    </source>
</evidence>
<dbReference type="NCBIfam" id="NF003740">
    <property type="entry name" value="PRK05337.1"/>
    <property type="match status" value="1"/>
</dbReference>
<evidence type="ECO:0000256" key="3">
    <source>
        <dbReference type="ARBA" id="ARBA00023295"/>
    </source>
</evidence>
<keyword evidence="6" id="KW-1185">Reference proteome</keyword>
<protein>
    <submittedName>
        <fullName evidence="5">Beta-N-acetylhexosaminidase</fullName>
        <ecNumber evidence="5">3.2.1.52</ecNumber>
    </submittedName>
</protein>
<keyword evidence="3 5" id="KW-0326">Glycosidase</keyword>
<dbReference type="InterPro" id="IPR036962">
    <property type="entry name" value="Glyco_hydro_3_N_sf"/>
</dbReference>
<feature type="domain" description="Glycoside hydrolase family 3 N-terminal" evidence="4">
    <location>
        <begin position="8"/>
        <end position="319"/>
    </location>
</feature>
<accession>A0ABU9BUI0</accession>
<dbReference type="EC" id="3.2.1.52" evidence="5"/>
<dbReference type="InterPro" id="IPR050226">
    <property type="entry name" value="NagZ_Beta-hexosaminidase"/>
</dbReference>
<evidence type="ECO:0000313" key="5">
    <source>
        <dbReference type="EMBL" id="MEK8033625.1"/>
    </source>
</evidence>
<proteinExistence type="inferred from homology"/>
<comment type="similarity">
    <text evidence="1">Belongs to the glycosyl hydrolase 3 family.</text>
</comment>
<dbReference type="RefSeq" id="WP_341428049.1">
    <property type="nucleotide sequence ID" value="NZ_JBBUTG010000018.1"/>
</dbReference>
<reference evidence="5 6" key="1">
    <citation type="submission" date="2024-04" db="EMBL/GenBank/DDBJ databases">
        <title>Novel species of the genus Ideonella isolated from streams.</title>
        <authorList>
            <person name="Lu H."/>
        </authorList>
    </citation>
    <scope>NUCLEOTIDE SEQUENCE [LARGE SCALE GENOMIC DNA]</scope>
    <source>
        <strain evidence="5 6">DXS29W</strain>
    </source>
</reference>
<dbReference type="Gene3D" id="3.20.20.300">
    <property type="entry name" value="Glycoside hydrolase, family 3, N-terminal domain"/>
    <property type="match status" value="1"/>
</dbReference>
<dbReference type="PANTHER" id="PTHR30480">
    <property type="entry name" value="BETA-HEXOSAMINIDASE-RELATED"/>
    <property type="match status" value="1"/>
</dbReference>
<keyword evidence="2 5" id="KW-0378">Hydrolase</keyword>
<evidence type="ECO:0000313" key="6">
    <source>
        <dbReference type="Proteomes" id="UP001371218"/>
    </source>
</evidence>
<dbReference type="PANTHER" id="PTHR30480:SF16">
    <property type="entry name" value="GLYCOSIDE HYDROLASE FAMILY 3 DOMAIN PROTEIN"/>
    <property type="match status" value="1"/>
</dbReference>
<gene>
    <name evidence="5" type="primary">nagZ</name>
    <name evidence="5" type="ORF">AACH06_22615</name>
</gene>
<dbReference type="InterPro" id="IPR001764">
    <property type="entry name" value="Glyco_hydro_3_N"/>
</dbReference>